<dbReference type="AlphaFoldDB" id="A0A150WG00"/>
<dbReference type="GO" id="GO:0016810">
    <property type="term" value="F:hydrolase activity, acting on carbon-nitrogen (but not peptide) bonds"/>
    <property type="evidence" value="ECO:0007669"/>
    <property type="project" value="InterPro"/>
</dbReference>
<dbReference type="PANTHER" id="PTHR11647">
    <property type="entry name" value="HYDRANTOINASE/DIHYDROPYRIMIDINASE FAMILY MEMBER"/>
    <property type="match status" value="1"/>
</dbReference>
<accession>A0A150WG00</accession>
<dbReference type="RefSeq" id="WP_063244010.1">
    <property type="nucleotide sequence ID" value="NZ_LUKF01000016.1"/>
</dbReference>
<comment type="caution">
    <text evidence="3">The sequence shown here is derived from an EMBL/GenBank/DDBJ whole genome shotgun (WGS) entry which is preliminary data.</text>
</comment>
<dbReference type="Proteomes" id="UP000075391">
    <property type="component" value="Unassembled WGS sequence"/>
</dbReference>
<feature type="domain" description="Amidohydrolase-related" evidence="2">
    <location>
        <begin position="274"/>
        <end position="352"/>
    </location>
</feature>
<feature type="domain" description="Amidohydrolase-related" evidence="2">
    <location>
        <begin position="53"/>
        <end position="189"/>
    </location>
</feature>
<dbReference type="PANTHER" id="PTHR11647:SF1">
    <property type="entry name" value="COLLAPSIN RESPONSE MEDIATOR PROTEIN"/>
    <property type="match status" value="1"/>
</dbReference>
<dbReference type="InterPro" id="IPR011059">
    <property type="entry name" value="Metal-dep_hydrolase_composite"/>
</dbReference>
<dbReference type="EMBL" id="LUKF01000016">
    <property type="protein sequence ID" value="KYG61863.1"/>
    <property type="molecule type" value="Genomic_DNA"/>
</dbReference>
<name>A0A150WG00_BDEBC</name>
<dbReference type="SUPFAM" id="SSF51556">
    <property type="entry name" value="Metallo-dependent hydrolases"/>
    <property type="match status" value="1"/>
</dbReference>
<comment type="cofactor">
    <cofactor evidence="1">
        <name>Zn(2+)</name>
        <dbReference type="ChEBI" id="CHEBI:29105"/>
    </cofactor>
</comment>
<gene>
    <name evidence="3" type="ORF">AZI85_06520</name>
</gene>
<dbReference type="Gene3D" id="3.20.20.140">
    <property type="entry name" value="Metal-dependent hydrolases"/>
    <property type="match status" value="1"/>
</dbReference>
<proteinExistence type="predicted"/>
<dbReference type="Pfam" id="PF01979">
    <property type="entry name" value="Amidohydro_1"/>
    <property type="match status" value="2"/>
</dbReference>
<dbReference type="OrthoDB" id="9803027at2"/>
<sequence>MFVYLQNGQYFDGAQFLGQDIFVSGTSISKIGTLEVGTVKDLDIEVLDCSGCYLIPGLIDPHLHLAGGSGEIGGFHSQSMSILLSEAVAGGVTTLIGTIGVDTTTKSMPELIARCKAFNELGLTAYCYTGGYDCPPKTLTDSVRNDLIFIPEVIGVGELAIADRRAPEPDIKDLAKACIDAYVGGMLANKPGVSHIHVGDGVRRMQTLRDLMEKHVVLPANFHITHIGRSEALIKEAVEMARRGCYVDLDLWDRDFSYWYQVYLDLQGPLDQLTVSSDASKGPPADLWYELKAGVLTHGFKLEDLLKHFTSNTAQALKLSRKGRLVVGCDADIAVFNKETFEMKHVISRGQILMKDGKLNFINRPPESRREFDVYGIRKEKDPPI</sequence>
<organism evidence="3 4">
    <name type="scientific">Bdellovibrio bacteriovorus</name>
    <dbReference type="NCBI Taxonomy" id="959"/>
    <lineage>
        <taxon>Bacteria</taxon>
        <taxon>Pseudomonadati</taxon>
        <taxon>Bdellovibrionota</taxon>
        <taxon>Bdellovibrionia</taxon>
        <taxon>Bdellovibrionales</taxon>
        <taxon>Pseudobdellovibrionaceae</taxon>
        <taxon>Bdellovibrio</taxon>
    </lineage>
</organism>
<dbReference type="SUPFAM" id="SSF51338">
    <property type="entry name" value="Composite domain of metallo-dependent hydrolases"/>
    <property type="match status" value="1"/>
</dbReference>
<reference evidence="3 4" key="1">
    <citation type="submission" date="2016-03" db="EMBL/GenBank/DDBJ databases">
        <authorList>
            <person name="Ploux O."/>
        </authorList>
    </citation>
    <scope>NUCLEOTIDE SEQUENCE [LARGE SCALE GENOMIC DNA]</scope>
    <source>
        <strain evidence="3 4">BER2</strain>
    </source>
</reference>
<protein>
    <recommendedName>
        <fullName evidence="2">Amidohydrolase-related domain-containing protein</fullName>
    </recommendedName>
</protein>
<dbReference type="Gene3D" id="2.30.40.10">
    <property type="entry name" value="Urease, subunit C, domain 1"/>
    <property type="match status" value="1"/>
</dbReference>
<dbReference type="InterPro" id="IPR050378">
    <property type="entry name" value="Metallo-dep_Hydrolases_sf"/>
</dbReference>
<evidence type="ECO:0000313" key="3">
    <source>
        <dbReference type="EMBL" id="KYG61863.1"/>
    </source>
</evidence>
<evidence type="ECO:0000313" key="4">
    <source>
        <dbReference type="Proteomes" id="UP000075391"/>
    </source>
</evidence>
<dbReference type="InterPro" id="IPR006680">
    <property type="entry name" value="Amidohydro-rel"/>
</dbReference>
<dbReference type="InterPro" id="IPR032466">
    <property type="entry name" value="Metal_Hydrolase"/>
</dbReference>
<evidence type="ECO:0000256" key="1">
    <source>
        <dbReference type="ARBA" id="ARBA00001947"/>
    </source>
</evidence>
<evidence type="ECO:0000259" key="2">
    <source>
        <dbReference type="Pfam" id="PF01979"/>
    </source>
</evidence>